<protein>
    <submittedName>
        <fullName evidence="2">Uncharacterized protein</fullName>
    </submittedName>
</protein>
<comment type="caution">
    <text evidence="2">The sequence shown here is derived from an EMBL/GenBank/DDBJ whole genome shotgun (WGS) entry which is preliminary data.</text>
</comment>
<feature type="non-terminal residue" evidence="2">
    <location>
        <position position="1"/>
    </location>
</feature>
<evidence type="ECO:0000313" key="2">
    <source>
        <dbReference type="EMBL" id="GFD49250.1"/>
    </source>
</evidence>
<sequence length="113" mass="12514">SRRPQDPAGKQTARGSTQWRHHDVQAQSKRKFRPPVPARQVVATSSKDARFEDTEQESHCCCLFERLSSQLSSTVELCTSMEIQNTPSQTQTPSSGSQKPASFLAVPTPDQSI</sequence>
<reference evidence="2" key="1">
    <citation type="journal article" date="2019" name="Sci. Rep.">
        <title>Draft genome of Tanacetum cinerariifolium, the natural source of mosquito coil.</title>
        <authorList>
            <person name="Yamashiro T."/>
            <person name="Shiraishi A."/>
            <person name="Satake H."/>
            <person name="Nakayama K."/>
        </authorList>
    </citation>
    <scope>NUCLEOTIDE SEQUENCE</scope>
</reference>
<name>A0A699WSM8_TANCI</name>
<feature type="region of interest" description="Disordered" evidence="1">
    <location>
        <begin position="1"/>
        <end position="53"/>
    </location>
</feature>
<proteinExistence type="predicted"/>
<dbReference type="EMBL" id="BKCJ011738319">
    <property type="protein sequence ID" value="GFD49250.1"/>
    <property type="molecule type" value="Genomic_DNA"/>
</dbReference>
<accession>A0A699WSM8</accession>
<feature type="compositionally biased region" description="Low complexity" evidence="1">
    <location>
        <begin position="86"/>
        <end position="100"/>
    </location>
</feature>
<dbReference type="AlphaFoldDB" id="A0A699WSM8"/>
<organism evidence="2">
    <name type="scientific">Tanacetum cinerariifolium</name>
    <name type="common">Dalmatian daisy</name>
    <name type="synonym">Chrysanthemum cinerariifolium</name>
    <dbReference type="NCBI Taxonomy" id="118510"/>
    <lineage>
        <taxon>Eukaryota</taxon>
        <taxon>Viridiplantae</taxon>
        <taxon>Streptophyta</taxon>
        <taxon>Embryophyta</taxon>
        <taxon>Tracheophyta</taxon>
        <taxon>Spermatophyta</taxon>
        <taxon>Magnoliopsida</taxon>
        <taxon>eudicotyledons</taxon>
        <taxon>Gunneridae</taxon>
        <taxon>Pentapetalae</taxon>
        <taxon>asterids</taxon>
        <taxon>campanulids</taxon>
        <taxon>Asterales</taxon>
        <taxon>Asteraceae</taxon>
        <taxon>Asteroideae</taxon>
        <taxon>Anthemideae</taxon>
        <taxon>Anthemidinae</taxon>
        <taxon>Tanacetum</taxon>
    </lineage>
</organism>
<evidence type="ECO:0000256" key="1">
    <source>
        <dbReference type="SAM" id="MobiDB-lite"/>
    </source>
</evidence>
<gene>
    <name evidence="2" type="ORF">Tci_921219</name>
</gene>
<feature type="region of interest" description="Disordered" evidence="1">
    <location>
        <begin position="85"/>
        <end position="113"/>
    </location>
</feature>